<accession>A0AAN9PYF6</accession>
<sequence length="70" mass="7808">MTTVKDKGKSPGPLSAEMQARKRVLFNSGLVRNRGLRHVWSLWQVPPKQLAHDAVIHMVSVTNRMGLTSS</sequence>
<dbReference type="Proteomes" id="UP001367508">
    <property type="component" value="Unassembled WGS sequence"/>
</dbReference>
<evidence type="ECO:0000313" key="1">
    <source>
        <dbReference type="EMBL" id="KAK7315017.1"/>
    </source>
</evidence>
<reference evidence="1 2" key="1">
    <citation type="submission" date="2024-01" db="EMBL/GenBank/DDBJ databases">
        <title>The genomes of 5 underutilized Papilionoideae crops provide insights into root nodulation and disease resistanc.</title>
        <authorList>
            <person name="Jiang F."/>
        </authorList>
    </citation>
    <scope>NUCLEOTIDE SEQUENCE [LARGE SCALE GENOMIC DNA]</scope>
    <source>
        <strain evidence="1">LVBAO_FW01</strain>
        <tissue evidence="1">Leaves</tissue>
    </source>
</reference>
<proteinExistence type="predicted"/>
<keyword evidence="2" id="KW-1185">Reference proteome</keyword>
<dbReference type="AlphaFoldDB" id="A0AAN9PYF6"/>
<protein>
    <submittedName>
        <fullName evidence="1">Uncharacterized protein</fullName>
    </submittedName>
</protein>
<comment type="caution">
    <text evidence="1">The sequence shown here is derived from an EMBL/GenBank/DDBJ whole genome shotgun (WGS) entry which is preliminary data.</text>
</comment>
<organism evidence="1 2">
    <name type="scientific">Canavalia gladiata</name>
    <name type="common">Sword bean</name>
    <name type="synonym">Dolichos gladiatus</name>
    <dbReference type="NCBI Taxonomy" id="3824"/>
    <lineage>
        <taxon>Eukaryota</taxon>
        <taxon>Viridiplantae</taxon>
        <taxon>Streptophyta</taxon>
        <taxon>Embryophyta</taxon>
        <taxon>Tracheophyta</taxon>
        <taxon>Spermatophyta</taxon>
        <taxon>Magnoliopsida</taxon>
        <taxon>eudicotyledons</taxon>
        <taxon>Gunneridae</taxon>
        <taxon>Pentapetalae</taxon>
        <taxon>rosids</taxon>
        <taxon>fabids</taxon>
        <taxon>Fabales</taxon>
        <taxon>Fabaceae</taxon>
        <taxon>Papilionoideae</taxon>
        <taxon>50 kb inversion clade</taxon>
        <taxon>NPAAA clade</taxon>
        <taxon>indigoferoid/millettioid clade</taxon>
        <taxon>Phaseoleae</taxon>
        <taxon>Canavalia</taxon>
    </lineage>
</organism>
<dbReference type="EMBL" id="JAYMYQ010000008">
    <property type="protein sequence ID" value="KAK7315017.1"/>
    <property type="molecule type" value="Genomic_DNA"/>
</dbReference>
<evidence type="ECO:0000313" key="2">
    <source>
        <dbReference type="Proteomes" id="UP001367508"/>
    </source>
</evidence>
<name>A0AAN9PYF6_CANGL</name>
<gene>
    <name evidence="1" type="ORF">VNO77_33549</name>
</gene>